<feature type="transmembrane region" description="Helical" evidence="6">
    <location>
        <begin position="261"/>
        <end position="286"/>
    </location>
</feature>
<feature type="transmembrane region" description="Helical" evidence="6">
    <location>
        <begin position="116"/>
        <end position="142"/>
    </location>
</feature>
<accession>A0A2N9KFP2</accession>
<evidence type="ECO:0000313" key="9">
    <source>
        <dbReference type="Proteomes" id="UP000237923"/>
    </source>
</evidence>
<keyword evidence="10" id="KW-1185">Reference proteome</keyword>
<keyword evidence="4 6" id="KW-1133">Transmembrane helix</keyword>
<feature type="transmembrane region" description="Helical" evidence="6">
    <location>
        <begin position="92"/>
        <end position="109"/>
    </location>
</feature>
<dbReference type="AlphaFoldDB" id="A0A2N9KFP2"/>
<evidence type="ECO:0000256" key="5">
    <source>
        <dbReference type="ARBA" id="ARBA00023136"/>
    </source>
</evidence>
<dbReference type="PANTHER" id="PTHR43243:SF4">
    <property type="entry name" value="CATIONIC AMINO ACID TRANSPORTER 4"/>
    <property type="match status" value="1"/>
</dbReference>
<proteinExistence type="predicted"/>
<dbReference type="PIRSF" id="PIRSF006060">
    <property type="entry name" value="AA_transporter"/>
    <property type="match status" value="1"/>
</dbReference>
<feature type="transmembrane region" description="Helical" evidence="6">
    <location>
        <begin position="154"/>
        <end position="172"/>
    </location>
</feature>
<evidence type="ECO:0000256" key="3">
    <source>
        <dbReference type="ARBA" id="ARBA00022692"/>
    </source>
</evidence>
<evidence type="ECO:0000313" key="7">
    <source>
        <dbReference type="EMBL" id="SPD93829.1"/>
    </source>
</evidence>
<protein>
    <submittedName>
        <fullName evidence="7 8">Amino acid permease YhdG</fullName>
    </submittedName>
</protein>
<evidence type="ECO:0000256" key="2">
    <source>
        <dbReference type="ARBA" id="ARBA00022448"/>
    </source>
</evidence>
<dbReference type="RefSeq" id="WP_105299781.1">
    <property type="nucleotide sequence ID" value="NZ_CAURUR010000004.1"/>
</dbReference>
<dbReference type="EMBL" id="OKQR01000002">
    <property type="protein sequence ID" value="SPD93829.1"/>
    <property type="molecule type" value="Genomic_DNA"/>
</dbReference>
<evidence type="ECO:0000313" key="8">
    <source>
        <dbReference type="EMBL" id="SPE09485.1"/>
    </source>
</evidence>
<dbReference type="InterPro" id="IPR002293">
    <property type="entry name" value="AA/rel_permease1"/>
</dbReference>
<keyword evidence="2" id="KW-0813">Transport</keyword>
<feature type="transmembrane region" description="Helical" evidence="6">
    <location>
        <begin position="356"/>
        <end position="377"/>
    </location>
</feature>
<feature type="transmembrane region" description="Helical" evidence="6">
    <location>
        <begin position="306"/>
        <end position="329"/>
    </location>
</feature>
<keyword evidence="5 6" id="KW-0472">Membrane</keyword>
<evidence type="ECO:0000313" key="10">
    <source>
        <dbReference type="Proteomes" id="UP000239237"/>
    </source>
</evidence>
<feature type="transmembrane region" description="Helical" evidence="6">
    <location>
        <begin position="32"/>
        <end position="48"/>
    </location>
</feature>
<name>A0A2N9KFP2_9LACO</name>
<organism evidence="8 9">
    <name type="scientific">Leuconostoc suionicum</name>
    <dbReference type="NCBI Taxonomy" id="1511761"/>
    <lineage>
        <taxon>Bacteria</taxon>
        <taxon>Bacillati</taxon>
        <taxon>Bacillota</taxon>
        <taxon>Bacilli</taxon>
        <taxon>Lactobacillales</taxon>
        <taxon>Lactobacillaceae</taxon>
        <taxon>Leuconostoc</taxon>
    </lineage>
</organism>
<feature type="transmembrane region" description="Helical" evidence="6">
    <location>
        <begin position="444"/>
        <end position="460"/>
    </location>
</feature>
<keyword evidence="3 6" id="KW-0812">Transmembrane</keyword>
<dbReference type="Pfam" id="PF13520">
    <property type="entry name" value="AA_permease_2"/>
    <property type="match status" value="1"/>
</dbReference>
<reference evidence="7 10" key="2">
    <citation type="submission" date="2018-02" db="EMBL/GenBank/DDBJ databases">
        <authorList>
            <person name="Rodrigo-Torres L."/>
            <person name="Arahal R. D."/>
            <person name="Lucena T."/>
        </authorList>
    </citation>
    <scope>NUCLEOTIDE SEQUENCE [LARGE SCALE GENOMIC DNA]</scope>
    <source>
        <strain evidence="7 10">CECT 8486</strain>
    </source>
</reference>
<dbReference type="Gene3D" id="1.20.1740.10">
    <property type="entry name" value="Amino acid/polyamine transporter I"/>
    <property type="match status" value="1"/>
</dbReference>
<feature type="transmembrane region" description="Helical" evidence="6">
    <location>
        <begin position="60"/>
        <end position="80"/>
    </location>
</feature>
<dbReference type="PANTHER" id="PTHR43243">
    <property type="entry name" value="INNER MEMBRANE TRANSPORTER YGJI-RELATED"/>
    <property type="match status" value="1"/>
</dbReference>
<comment type="subcellular location">
    <subcellularLocation>
        <location evidence="1">Membrane</location>
        <topology evidence="1">Multi-pass membrane protein</topology>
    </subcellularLocation>
</comment>
<reference evidence="8 9" key="1">
    <citation type="submission" date="2018-02" db="EMBL/GenBank/DDBJ databases">
        <authorList>
            <person name="Cohen D.B."/>
            <person name="Kent A.D."/>
        </authorList>
    </citation>
    <scope>NUCLEOTIDE SEQUENCE [LARGE SCALE GENOMIC DNA]</scope>
    <source>
        <strain evidence="8 9">CECT 9216</strain>
    </source>
</reference>
<dbReference type="GO" id="GO:0015171">
    <property type="term" value="F:amino acid transmembrane transporter activity"/>
    <property type="evidence" value="ECO:0007669"/>
    <property type="project" value="TreeGrafter"/>
</dbReference>
<dbReference type="EMBL" id="OKQU01000002">
    <property type="protein sequence ID" value="SPE09485.1"/>
    <property type="molecule type" value="Genomic_DNA"/>
</dbReference>
<feature type="transmembrane region" description="Helical" evidence="6">
    <location>
        <begin position="415"/>
        <end position="438"/>
    </location>
</feature>
<dbReference type="Proteomes" id="UP000237923">
    <property type="component" value="Unassembled WGS sequence"/>
</dbReference>
<sequence>MSLLARAFKRESVDNYLSADSHMSRVLTTRDLISLGVGTVIGTGIFILPGHEAADHAGPAVAIAFLIAAIFSGLSGMAFAEFSAAMPVAGSAYSYGGAIYGEIIGWLLGWSLIVEYFLAVSAIATGFSAYLGNLLAIFGIHIPKYLSAGPMEGGIVNLFAVLIILFVAAILSRGLNTSKKVENGAVVIKIAILILFIVGGSFFIKTSNYVPFYPKEFHSGLGGLNGIWAATASIIFAFLGFDTIAAHAAEVKNPQKTMAKGIVGTVIISALLYTLFSIVLTGIVNYKKLGVDDPAAFALQVVHQTQFSIVITIGALIGMFTAVLALIYASSRLTYSFGRDGLLPRSLGKISPGSHLPVNALILAVVVEVIFAGLIPLSTLASLINAGTLTAFAFINFGILILRRRKDLAHDGFKVPGYPIVPFIAGMISLFFITQLSAETLKMFGIWLLLGIIWYFSYGIKHSKLS</sequence>
<dbReference type="GO" id="GO:0016020">
    <property type="term" value="C:membrane"/>
    <property type="evidence" value="ECO:0007669"/>
    <property type="project" value="UniProtKB-SubCell"/>
</dbReference>
<gene>
    <name evidence="8" type="primary">yhdG_2</name>
    <name evidence="7" type="ORF">LES8486_01498</name>
    <name evidence="8" type="ORF">LES9216_01645</name>
</gene>
<feature type="transmembrane region" description="Helical" evidence="6">
    <location>
        <begin position="383"/>
        <end position="403"/>
    </location>
</feature>
<feature type="transmembrane region" description="Helical" evidence="6">
    <location>
        <begin position="184"/>
        <end position="204"/>
    </location>
</feature>
<evidence type="ECO:0000256" key="6">
    <source>
        <dbReference type="SAM" id="Phobius"/>
    </source>
</evidence>
<evidence type="ECO:0000256" key="1">
    <source>
        <dbReference type="ARBA" id="ARBA00004141"/>
    </source>
</evidence>
<feature type="transmembrane region" description="Helical" evidence="6">
    <location>
        <begin position="224"/>
        <end position="249"/>
    </location>
</feature>
<evidence type="ECO:0000256" key="4">
    <source>
        <dbReference type="ARBA" id="ARBA00022989"/>
    </source>
</evidence>
<dbReference type="Proteomes" id="UP000239237">
    <property type="component" value="Unassembled WGS sequence"/>
</dbReference>